<dbReference type="OrthoDB" id="2062647at2"/>
<evidence type="ECO:0000313" key="1">
    <source>
        <dbReference type="EMBL" id="KAB3536257.1"/>
    </source>
</evidence>
<reference evidence="1 2" key="1">
    <citation type="submission" date="2019-10" db="EMBL/GenBank/DDBJ databases">
        <title>Alkaliphilus serpentinus sp. nov. and Alkaliphilus pronyensis sp. nov., two novel anaerobic alkaliphilic species isolated from the serpentinized-hosted hydrothermal field of the Prony Bay (New Caledonia).</title>
        <authorList>
            <person name="Postec A."/>
        </authorList>
    </citation>
    <scope>NUCLEOTIDE SEQUENCE [LARGE SCALE GENOMIC DNA]</scope>
    <source>
        <strain evidence="1 2">LacV</strain>
    </source>
</reference>
<evidence type="ECO:0000313" key="2">
    <source>
        <dbReference type="Proteomes" id="UP000432715"/>
    </source>
</evidence>
<dbReference type="Proteomes" id="UP000432715">
    <property type="component" value="Unassembled WGS sequence"/>
</dbReference>
<name>A0A6I0F2M2_9FIRM</name>
<dbReference type="EMBL" id="WBZC01000012">
    <property type="protein sequence ID" value="KAB3536257.1"/>
    <property type="molecule type" value="Genomic_DNA"/>
</dbReference>
<sequence length="142" mass="16084">MKRIQFYPSEELAIILETDAKKKGVSVSAFVTDLLNEHYGFSKKNIPNLTQLTTIVLKEVEEYLTKTEAKIQFDLNDASETYRNIEMTNGKKPSTVRASIGRSFGSKIGKEPFSNVRLSKTNDGKQNLSVNNALLYEKFKNE</sequence>
<organism evidence="1 2">
    <name type="scientific">Alkaliphilus pronyensis</name>
    <dbReference type="NCBI Taxonomy" id="1482732"/>
    <lineage>
        <taxon>Bacteria</taxon>
        <taxon>Bacillati</taxon>
        <taxon>Bacillota</taxon>
        <taxon>Clostridia</taxon>
        <taxon>Peptostreptococcales</taxon>
        <taxon>Natronincolaceae</taxon>
        <taxon>Alkaliphilus</taxon>
    </lineage>
</organism>
<comment type="caution">
    <text evidence="1">The sequence shown here is derived from an EMBL/GenBank/DDBJ whole genome shotgun (WGS) entry which is preliminary data.</text>
</comment>
<accession>A0A6I0F2M2</accession>
<proteinExistence type="predicted"/>
<protein>
    <submittedName>
        <fullName evidence="1">Uncharacterized protein</fullName>
    </submittedName>
</protein>
<keyword evidence="2" id="KW-1185">Reference proteome</keyword>
<dbReference type="RefSeq" id="WP_151860313.1">
    <property type="nucleotide sequence ID" value="NZ_WBZC01000012.1"/>
</dbReference>
<dbReference type="AlphaFoldDB" id="A0A6I0F2M2"/>
<gene>
    <name evidence="1" type="ORF">F8154_04040</name>
</gene>